<feature type="coiled-coil region" evidence="1">
    <location>
        <begin position="336"/>
        <end position="451"/>
    </location>
</feature>
<dbReference type="OrthoDB" id="10055415at2759"/>
<feature type="compositionally biased region" description="Basic and acidic residues" evidence="2">
    <location>
        <begin position="113"/>
        <end position="255"/>
    </location>
</feature>
<feature type="region of interest" description="Disordered" evidence="2">
    <location>
        <begin position="113"/>
        <end position="260"/>
    </location>
</feature>
<dbReference type="Proteomes" id="UP000683360">
    <property type="component" value="Unassembled WGS sequence"/>
</dbReference>
<keyword evidence="4" id="KW-1185">Reference proteome</keyword>
<comment type="caution">
    <text evidence="3">The sequence shown here is derived from an EMBL/GenBank/DDBJ whole genome shotgun (WGS) entry which is preliminary data.</text>
</comment>
<accession>A0A8S3SXF4</accession>
<keyword evidence="1" id="KW-0175">Coiled coil</keyword>
<feature type="region of interest" description="Disordered" evidence="2">
    <location>
        <begin position="581"/>
        <end position="601"/>
    </location>
</feature>
<proteinExistence type="predicted"/>
<evidence type="ECO:0000256" key="1">
    <source>
        <dbReference type="SAM" id="Coils"/>
    </source>
</evidence>
<name>A0A8S3SXF4_MYTED</name>
<organism evidence="3 4">
    <name type="scientific">Mytilus edulis</name>
    <name type="common">Blue mussel</name>
    <dbReference type="NCBI Taxonomy" id="6550"/>
    <lineage>
        <taxon>Eukaryota</taxon>
        <taxon>Metazoa</taxon>
        <taxon>Spiralia</taxon>
        <taxon>Lophotrochozoa</taxon>
        <taxon>Mollusca</taxon>
        <taxon>Bivalvia</taxon>
        <taxon>Autobranchia</taxon>
        <taxon>Pteriomorphia</taxon>
        <taxon>Mytilida</taxon>
        <taxon>Mytiloidea</taxon>
        <taxon>Mytilidae</taxon>
        <taxon>Mytilinae</taxon>
        <taxon>Mytilus</taxon>
    </lineage>
</organism>
<dbReference type="EMBL" id="CAJPWZ010001767">
    <property type="protein sequence ID" value="CAG2222888.1"/>
    <property type="molecule type" value="Genomic_DNA"/>
</dbReference>
<evidence type="ECO:0000256" key="2">
    <source>
        <dbReference type="SAM" id="MobiDB-lite"/>
    </source>
</evidence>
<reference evidence="3" key="1">
    <citation type="submission" date="2021-03" db="EMBL/GenBank/DDBJ databases">
        <authorList>
            <person name="Bekaert M."/>
        </authorList>
    </citation>
    <scope>NUCLEOTIDE SEQUENCE</scope>
</reference>
<feature type="compositionally biased region" description="Basic and acidic residues" evidence="2">
    <location>
        <begin position="23"/>
        <end position="85"/>
    </location>
</feature>
<protein>
    <submittedName>
        <fullName evidence="3">Uncharacterized protein</fullName>
    </submittedName>
</protein>
<dbReference type="AlphaFoldDB" id="A0A8S3SXF4"/>
<evidence type="ECO:0000313" key="3">
    <source>
        <dbReference type="EMBL" id="CAG2222888.1"/>
    </source>
</evidence>
<evidence type="ECO:0000313" key="4">
    <source>
        <dbReference type="Proteomes" id="UP000683360"/>
    </source>
</evidence>
<sequence length="601" mass="70441">MYTVMDILEMWIRKFRENWEEAVREEAPEEAVREEAPEEAVREEAPEEAHPEEPLREEAPEEAVREEAPEEAVREEAPEEAVREEAPEEAVPEEIIIDIGDLLEAERIKVEQLRRDVRRTSEQNERMREELSSKRQKAEVDHAKIESLLRSEKEKVEQLKKEKGKEEEEKERMRGELVSERQKVQDLSRKCREADDDKERMREELVSQRQKVQDLTRKSAEANDDKERISRSLNNEKQKVQDLTRKSAEANDDKGNINVPTNRENERRIIFQKQKVQDLMRKIAEAGDDKERDSRKMTHVLETNSRLQQLITEQKAVATQIIEEKNNLINTERKKVEDITRICQTVHAENEKLKEENFHFRGLANEQKAQAQATIQNLEAEVIKAQAQATIQNLEAEVIKFEEYRRICDEAREEKERMEREEKKAIHARFNELLNEQKAQATELLKSVNDSLDTEVQKYFDDVAVIASNILFEDGKDILGKAQKLVSELDISLAEHNIISTYRLRSKRSDKPGFVKICFRSVQIKKQILREKHKLRQSTDYRSVYLRSSKSYVERMIELNMHTLLKELPQGAQYHMTASGRIVKKNEDSSEENNQEGNGHD</sequence>
<gene>
    <name evidence="3" type="ORF">MEDL_36149</name>
</gene>
<feature type="region of interest" description="Disordered" evidence="2">
    <location>
        <begin position="23"/>
        <end position="93"/>
    </location>
</feature>